<evidence type="ECO:0000313" key="1">
    <source>
        <dbReference type="EMBL" id="MBB5179488.1"/>
    </source>
</evidence>
<organism evidence="1 2">
    <name type="scientific">Planococcus koreensis</name>
    <dbReference type="NCBI Taxonomy" id="112331"/>
    <lineage>
        <taxon>Bacteria</taxon>
        <taxon>Bacillati</taxon>
        <taxon>Bacillota</taxon>
        <taxon>Bacilli</taxon>
        <taxon>Bacillales</taxon>
        <taxon>Caryophanaceae</taxon>
        <taxon>Planococcus</taxon>
    </lineage>
</organism>
<evidence type="ECO:0008006" key="3">
    <source>
        <dbReference type="Google" id="ProtNLM"/>
    </source>
</evidence>
<proteinExistence type="predicted"/>
<evidence type="ECO:0000313" key="2">
    <source>
        <dbReference type="Proteomes" id="UP000525923"/>
    </source>
</evidence>
<protein>
    <recommendedName>
        <fullName evidence="3">Alpha-ribazole-5-phosphate synthase</fullName>
    </recommendedName>
</protein>
<dbReference type="OrthoDB" id="9805740at2"/>
<dbReference type="RefSeq" id="WP_135500811.1">
    <property type="nucleotide sequence ID" value="NZ_JACHHE010000002.1"/>
</dbReference>
<comment type="caution">
    <text evidence="1">The sequence shown here is derived from an EMBL/GenBank/DDBJ whole genome shotgun (WGS) entry which is preliminary data.</text>
</comment>
<accession>A0A7W8CQ33</accession>
<gene>
    <name evidence="1" type="ORF">HNQ44_000912</name>
</gene>
<dbReference type="Proteomes" id="UP000525923">
    <property type="component" value="Unassembled WGS sequence"/>
</dbReference>
<keyword evidence="2" id="KW-1185">Reference proteome</keyword>
<sequence>MRHELELGDWIVTSDNSAAIGEKPADNVFATDALTAKFAARVALLEQWAAGSEPEALLLHNFSGEDQWERYVQGIEELFAEISRPMPKCAGSSESNMATLQSSIAVTMFGKRKAALDQPSRLSWYIYGQPLVGKDVLEQSEQVAELKKIADALSNGLIQRVWPVGSKGIAREAELLFGQKVNVSEIVDTAASAGPASCVLIGVSSKERKPLEIHFGPCLYPLIRKD</sequence>
<name>A0A7W8CQ33_9BACL</name>
<reference evidence="1 2" key="1">
    <citation type="submission" date="2020-08" db="EMBL/GenBank/DDBJ databases">
        <title>Genomic Encyclopedia of Type Strains, Phase IV (KMG-IV): sequencing the most valuable type-strain genomes for metagenomic binning, comparative biology and taxonomic classification.</title>
        <authorList>
            <person name="Goeker M."/>
        </authorList>
    </citation>
    <scope>NUCLEOTIDE SEQUENCE [LARGE SCALE GENOMIC DNA]</scope>
    <source>
        <strain evidence="1 2">DSM 15895</strain>
    </source>
</reference>
<dbReference type="EMBL" id="JACHHE010000002">
    <property type="protein sequence ID" value="MBB5179488.1"/>
    <property type="molecule type" value="Genomic_DNA"/>
</dbReference>
<dbReference type="AlphaFoldDB" id="A0A7W8CQ33"/>